<dbReference type="InterPro" id="IPR019734">
    <property type="entry name" value="TPR_rpt"/>
</dbReference>
<dbReference type="Gene3D" id="1.25.40.10">
    <property type="entry name" value="Tetratricopeptide repeat domain"/>
    <property type="match status" value="3"/>
</dbReference>
<dbReference type="Pfam" id="PF13432">
    <property type="entry name" value="TPR_16"/>
    <property type="match status" value="1"/>
</dbReference>
<accession>A0ABZ0IPA8</accession>
<dbReference type="Pfam" id="PF13174">
    <property type="entry name" value="TPR_6"/>
    <property type="match status" value="2"/>
</dbReference>
<dbReference type="PANTHER" id="PTHR23082:SF0">
    <property type="entry name" value="GENERAL TRANSCRIPTION FACTOR 3C POLYPEPTIDE 3"/>
    <property type="match status" value="1"/>
</dbReference>
<evidence type="ECO:0000313" key="2">
    <source>
        <dbReference type="Proteomes" id="UP001302349"/>
    </source>
</evidence>
<sequence length="605" mass="68709">MSKRLIIVAILILVAPVLLRGQDNAKIDLANEYLGQGDVDKALDLYKDLVKDSRNIPFVHNNYLALLINLENYKEAEDYVEKQIKRDDGNLIYKIDLGMVYQAAGKADKANSQFESVIAGIKGDNYKLRITAQTFISKQLREYALKTYLAGRQSSGNQYAYAIELANIYRLLNNREQMMEEYLNFAIQNPNNINYVRNILQNLLTEPEDLEALETILIQKVQKSPNDIIYGELLIWAELQQKNFFGAFTQARAIDRRERGEGSRVLEIGIIAIDNGAFEDAEDIFSWIIQTYPSSSNYVLARRMLIKAREGKVKNTYPVDTTAIRTLIADYDNLIKDSGLNSNTLEALRSKALLYAFYLDEKDQAISTLKDIINFPRAQPQLVSSCKLDLGDIYLLIGEPWESTLLYSQVEKDSKESLIGYEAKLKNAKLNYYNGDFELAKAHLDILKLATSREISNDAMALSLLIQDNTLMDTTELAMKKFAAVDLLLFQNKKLEALQGFDSLLSQFPNHRITDEVWYKMAQINQELGHAEVAIALLDKILTSYPTDILGDDALFLKGKIIDKQLGNKQLAMEAFQALLTTYPGSIYTAEARKRFRELRGDLNQ</sequence>
<dbReference type="EMBL" id="CP136051">
    <property type="protein sequence ID" value="WOK06200.1"/>
    <property type="molecule type" value="Genomic_DNA"/>
</dbReference>
<dbReference type="InterPro" id="IPR039340">
    <property type="entry name" value="Tfc4/TFIIIC-102/Sfc4"/>
</dbReference>
<dbReference type="Proteomes" id="UP001302349">
    <property type="component" value="Chromosome"/>
</dbReference>
<name>A0ABZ0IPA8_9BACT</name>
<reference evidence="1 2" key="1">
    <citation type="journal article" date="2023" name="Microbiol. Resour. Announc.">
        <title>Complete Genome Sequence of Imperialibacter roseus strain P4T.</title>
        <authorList>
            <person name="Tizabi D.R."/>
            <person name="Bachvaroff T."/>
            <person name="Hill R.T."/>
        </authorList>
    </citation>
    <scope>NUCLEOTIDE SEQUENCE [LARGE SCALE GENOMIC DNA]</scope>
    <source>
        <strain evidence="1 2">P4T</strain>
    </source>
</reference>
<protein>
    <submittedName>
        <fullName evidence="1">Tetratricopeptide repeat protein</fullName>
    </submittedName>
</protein>
<gene>
    <name evidence="1" type="ORF">RT717_24285</name>
</gene>
<evidence type="ECO:0000313" key="1">
    <source>
        <dbReference type="EMBL" id="WOK06200.1"/>
    </source>
</evidence>
<proteinExistence type="predicted"/>
<dbReference type="RefSeq" id="WP_152001422.1">
    <property type="nucleotide sequence ID" value="NZ_CP136051.1"/>
</dbReference>
<keyword evidence="2" id="KW-1185">Reference proteome</keyword>
<dbReference type="InterPro" id="IPR011990">
    <property type="entry name" value="TPR-like_helical_dom_sf"/>
</dbReference>
<dbReference type="PANTHER" id="PTHR23082">
    <property type="entry name" value="TRANSCRIPTION INITIATION FACTOR IIIC TFIIIC , POLYPEPTIDE 3-RELATED"/>
    <property type="match status" value="1"/>
</dbReference>
<dbReference type="SUPFAM" id="SSF48452">
    <property type="entry name" value="TPR-like"/>
    <property type="match status" value="2"/>
</dbReference>
<organism evidence="1 2">
    <name type="scientific">Imperialibacter roseus</name>
    <dbReference type="NCBI Taxonomy" id="1324217"/>
    <lineage>
        <taxon>Bacteria</taxon>
        <taxon>Pseudomonadati</taxon>
        <taxon>Bacteroidota</taxon>
        <taxon>Cytophagia</taxon>
        <taxon>Cytophagales</taxon>
        <taxon>Flammeovirgaceae</taxon>
        <taxon>Imperialibacter</taxon>
    </lineage>
</organism>